<organism evidence="2 3">
    <name type="scientific">Schizopora paradoxa</name>
    <dbReference type="NCBI Taxonomy" id="27342"/>
    <lineage>
        <taxon>Eukaryota</taxon>
        <taxon>Fungi</taxon>
        <taxon>Dikarya</taxon>
        <taxon>Basidiomycota</taxon>
        <taxon>Agaricomycotina</taxon>
        <taxon>Agaricomycetes</taxon>
        <taxon>Hymenochaetales</taxon>
        <taxon>Schizoporaceae</taxon>
        <taxon>Schizopora</taxon>
    </lineage>
</organism>
<evidence type="ECO:0000256" key="1">
    <source>
        <dbReference type="SAM" id="MobiDB-lite"/>
    </source>
</evidence>
<feature type="region of interest" description="Disordered" evidence="1">
    <location>
        <begin position="517"/>
        <end position="617"/>
    </location>
</feature>
<sequence length="680" mass="75177">MSQTSTHLSPSSVYCVVPGISVTSGNSPSKGRVDEGKAKMREISDHVTSLQHQVDDLKDQRAADNARHTQETEMLHAELAEARNFIGGSLDKVQAGFEDVYTTQAIHEEVLIEFDPGNIAIVLRRELDDTRLFLAGGFMAVFPAFFSKADMMHKYNPFQTKVDWGRFRWSLHRRFKSYLQIDDSSLDVHTVRSAFSDCDIRKFINVDGYALTPLERERLPTGIILETYEPTPMPDLSQFYQKSLGRFRFARDRLFGYTDEEYLRLQLDFFFPVFVWALNELRKALKVDERRIHQLHSFKAQSEKATLRLQGQEVPKVTKKPVSAEDYSVGTGYAVRAQEQWKEYFEARQHEQTSEDGSDSSHTQSQVMSSAQTIPPPVQPQLSGTGPLPFSHHAVSNQHAHHQTSSIAFPAGQPRQPSPPHGGPVITGTYSAIQTQQPYHHQYAPGHAPGQFTGAMQYAPASQYTPGSIAPQYPGAVQFAPGPAPTYVSATQYGPGSVPPQFGGATQYGPGYVPGPAPVQYGGATPYPPGPAPSGPQFATQIDPHTLQPGYNGGHSVSAPGLQSLSSGSDMELSDDKDDDVPLPLIGGSSDGKQVPIKQPISPEEKQKRNREEFESEVTEMQALDSDSRTRYFSKLGFASVKRSRCKGNIDLGVGVVSRRTRRRSLRCDGDPKVSIEHTI</sequence>
<feature type="region of interest" description="Disordered" evidence="1">
    <location>
        <begin position="347"/>
        <end position="427"/>
    </location>
</feature>
<feature type="compositionally biased region" description="Basic and acidic residues" evidence="1">
    <location>
        <begin position="603"/>
        <end position="613"/>
    </location>
</feature>
<name>A0A0H2R8G7_9AGAM</name>
<dbReference type="InParanoid" id="A0A0H2R8G7"/>
<dbReference type="Proteomes" id="UP000053477">
    <property type="component" value="Unassembled WGS sequence"/>
</dbReference>
<gene>
    <name evidence="2" type="ORF">SCHPADRAFT_946605</name>
</gene>
<feature type="compositionally biased region" description="Polar residues" evidence="1">
    <location>
        <begin position="360"/>
        <end position="373"/>
    </location>
</feature>
<accession>A0A0H2R8G7</accession>
<dbReference type="AlphaFoldDB" id="A0A0H2R8G7"/>
<feature type="compositionally biased region" description="Polar residues" evidence="1">
    <location>
        <begin position="394"/>
        <end position="407"/>
    </location>
</feature>
<evidence type="ECO:0000313" key="2">
    <source>
        <dbReference type="EMBL" id="KLO05823.1"/>
    </source>
</evidence>
<evidence type="ECO:0000313" key="3">
    <source>
        <dbReference type="Proteomes" id="UP000053477"/>
    </source>
</evidence>
<keyword evidence="3" id="KW-1185">Reference proteome</keyword>
<reference evidence="2 3" key="1">
    <citation type="submission" date="2015-04" db="EMBL/GenBank/DDBJ databases">
        <title>Complete genome sequence of Schizopora paradoxa KUC8140, a cosmopolitan wood degrader in East Asia.</title>
        <authorList>
            <consortium name="DOE Joint Genome Institute"/>
            <person name="Min B."/>
            <person name="Park H."/>
            <person name="Jang Y."/>
            <person name="Kim J.-J."/>
            <person name="Kim K.H."/>
            <person name="Pangilinan J."/>
            <person name="Lipzen A."/>
            <person name="Riley R."/>
            <person name="Grigoriev I.V."/>
            <person name="Spatafora J.W."/>
            <person name="Choi I.-G."/>
        </authorList>
    </citation>
    <scope>NUCLEOTIDE SEQUENCE [LARGE SCALE GENOMIC DNA]</scope>
    <source>
        <strain evidence="2 3">KUC8140</strain>
    </source>
</reference>
<dbReference type="EMBL" id="KQ086264">
    <property type="protein sequence ID" value="KLO05823.1"/>
    <property type="molecule type" value="Genomic_DNA"/>
</dbReference>
<feature type="compositionally biased region" description="Acidic residues" evidence="1">
    <location>
        <begin position="572"/>
        <end position="581"/>
    </location>
</feature>
<protein>
    <submittedName>
        <fullName evidence="2">Uncharacterized protein</fullName>
    </submittedName>
</protein>
<proteinExistence type="predicted"/>